<proteinExistence type="inferred from homology"/>
<dbReference type="OrthoDB" id="8522822at2"/>
<dbReference type="PANTHER" id="PTHR11748">
    <property type="entry name" value="D-LACTATE DEHYDROGENASE"/>
    <property type="match status" value="1"/>
</dbReference>
<evidence type="ECO:0000259" key="2">
    <source>
        <dbReference type="PROSITE" id="PS51387"/>
    </source>
</evidence>
<dbReference type="InterPro" id="IPR016166">
    <property type="entry name" value="FAD-bd_PCMH"/>
</dbReference>
<gene>
    <name evidence="3" type="ORF">FIV42_12040</name>
</gene>
<organism evidence="3 4">
    <name type="scientific">Persicimonas caeni</name>
    <dbReference type="NCBI Taxonomy" id="2292766"/>
    <lineage>
        <taxon>Bacteria</taxon>
        <taxon>Deltaproteobacteria</taxon>
        <taxon>Bradymonadales</taxon>
        <taxon>Bradymonadaceae</taxon>
        <taxon>Persicimonas</taxon>
    </lineage>
</organism>
<feature type="domain" description="FAD-binding PCMH-type" evidence="2">
    <location>
        <begin position="8"/>
        <end position="187"/>
    </location>
</feature>
<evidence type="ECO:0000313" key="3">
    <source>
        <dbReference type="EMBL" id="QDG51447.1"/>
    </source>
</evidence>
<keyword evidence="4" id="KW-1185">Reference proteome</keyword>
<dbReference type="EMBL" id="CP041186">
    <property type="protein sequence ID" value="QDG51447.1"/>
    <property type="molecule type" value="Genomic_DNA"/>
</dbReference>
<dbReference type="PROSITE" id="PS51387">
    <property type="entry name" value="FAD_PCMH"/>
    <property type="match status" value="1"/>
</dbReference>
<dbReference type="Gene3D" id="3.30.465.10">
    <property type="match status" value="1"/>
</dbReference>
<dbReference type="GO" id="GO:0071949">
    <property type="term" value="F:FAD binding"/>
    <property type="evidence" value="ECO:0007669"/>
    <property type="project" value="InterPro"/>
</dbReference>
<dbReference type="InterPro" id="IPR016169">
    <property type="entry name" value="FAD-bd_PCMH_sub2"/>
</dbReference>
<dbReference type="InterPro" id="IPR036318">
    <property type="entry name" value="FAD-bd_PCMH-like_sf"/>
</dbReference>
<dbReference type="GO" id="GO:0004458">
    <property type="term" value="F:D-lactate dehydrogenase (cytochrome) activity"/>
    <property type="evidence" value="ECO:0007669"/>
    <property type="project" value="TreeGrafter"/>
</dbReference>
<evidence type="ECO:0000313" key="4">
    <source>
        <dbReference type="Proteomes" id="UP000315995"/>
    </source>
</evidence>
<accession>A0A4Y6PTU6</accession>
<dbReference type="AlphaFoldDB" id="A0A4Y6PTU6"/>
<dbReference type="InterPro" id="IPR006094">
    <property type="entry name" value="Oxid_FAD_bind_N"/>
</dbReference>
<sequence>MSFYEERKLPEPQAEHFPEDVVELEHLIAGRGGDADLPRVVIGDGQHLREQVIGERGFEAVRTERCNHILKLDRQSNLVRVEAGIRWGELREKMREEGYSLQTYRPYADSATVGGLLAKRHPTQPHRLSGDIREGCVALSAVSPTLGDYRYLEAPRKASGPDLRHLFIGGEGALGVILNVTLSVSKPFPGRLFEWEAATAADAAQKMRELGERGVHRAWCHWRRSEGRFQAVVHAPTRLLDAMVHRFRAHYGESFDSANGEAVRKLRRRLAAEMPDGRAREEADRTVALTYSLTHLGEAIDALEGVGEVEIVDWSTHAATAYVTFDEVPDDGWSPEAFETALEARPIIGGPSVTWPEWAQKLKGEFDDRRMLAVGP</sequence>
<dbReference type="Proteomes" id="UP000315995">
    <property type="component" value="Chromosome"/>
</dbReference>
<comment type="similarity">
    <text evidence="1">Belongs to the FAD-binding oxidoreductase/transferase type 4 family.</text>
</comment>
<dbReference type="PANTHER" id="PTHR11748:SF111">
    <property type="entry name" value="D-LACTATE DEHYDROGENASE, MITOCHONDRIAL-RELATED"/>
    <property type="match status" value="1"/>
</dbReference>
<accession>A0A5B8Y629</accession>
<name>A0A4Y6PTU6_PERCE</name>
<dbReference type="GO" id="GO:0008720">
    <property type="term" value="F:D-lactate dehydrogenase (NAD+) activity"/>
    <property type="evidence" value="ECO:0007669"/>
    <property type="project" value="TreeGrafter"/>
</dbReference>
<reference evidence="3 4" key="1">
    <citation type="submission" date="2019-06" db="EMBL/GenBank/DDBJ databases">
        <title>Persicimonas caeni gen. nov., sp. nov., a predatory bacterium isolated from solar saltern.</title>
        <authorList>
            <person name="Wang S."/>
        </authorList>
    </citation>
    <scope>NUCLEOTIDE SEQUENCE [LARGE SCALE GENOMIC DNA]</scope>
    <source>
        <strain evidence="3 4">YN101</strain>
    </source>
</reference>
<protein>
    <submittedName>
        <fullName evidence="3">FAD-binding oxidoreductase</fullName>
    </submittedName>
</protein>
<dbReference type="Pfam" id="PF01565">
    <property type="entry name" value="FAD_binding_4"/>
    <property type="match status" value="1"/>
</dbReference>
<evidence type="ECO:0000256" key="1">
    <source>
        <dbReference type="ARBA" id="ARBA00008000"/>
    </source>
</evidence>
<dbReference type="SUPFAM" id="SSF56176">
    <property type="entry name" value="FAD-binding/transporter-associated domain-like"/>
    <property type="match status" value="1"/>
</dbReference>
<dbReference type="GO" id="GO:1903457">
    <property type="term" value="P:lactate catabolic process"/>
    <property type="evidence" value="ECO:0007669"/>
    <property type="project" value="TreeGrafter"/>
</dbReference>
<dbReference type="RefSeq" id="WP_141197927.1">
    <property type="nucleotide sequence ID" value="NZ_CP041186.1"/>
</dbReference>